<gene>
    <name evidence="1" type="ORF">C1702_14860</name>
    <name evidence="2" type="ORF">EV676_10230</name>
</gene>
<evidence type="ECO:0000313" key="2">
    <source>
        <dbReference type="EMBL" id="TCP08528.1"/>
    </source>
</evidence>
<dbReference type="Proteomes" id="UP000239406">
    <property type="component" value="Unassembled WGS sequence"/>
</dbReference>
<reference evidence="2 4" key="2">
    <citation type="submission" date="2019-03" db="EMBL/GenBank/DDBJ databases">
        <title>Genomic Encyclopedia of Type Strains, Phase IV (KMG-IV): sequencing the most valuable type-strain genomes for metagenomic binning, comparative biology and taxonomic classification.</title>
        <authorList>
            <person name="Goeker M."/>
        </authorList>
    </citation>
    <scope>NUCLEOTIDE SEQUENCE [LARGE SCALE GENOMIC DNA]</scope>
    <source>
        <strain evidence="2 4">DSM 15264</strain>
    </source>
</reference>
<comment type="caution">
    <text evidence="1">The sequence shown here is derived from an EMBL/GenBank/DDBJ whole genome shotgun (WGS) entry which is preliminary data.</text>
</comment>
<keyword evidence="3" id="KW-1185">Reference proteome</keyword>
<dbReference type="AlphaFoldDB" id="A0A2S5T1J4"/>
<reference evidence="1 3" key="1">
    <citation type="submission" date="2018-02" db="EMBL/GenBank/DDBJ databases">
        <title>Reclassifiation of [Polyangium] brachysporum DSM 7029 as Guopingzhaonella breviflexa gen. nov., sp. nov., a member of the family Comamonadaceae.</title>
        <authorList>
            <person name="Tang B."/>
        </authorList>
    </citation>
    <scope>NUCLEOTIDE SEQUENCE [LARGE SCALE GENOMIC DNA]</scope>
    <source>
        <strain evidence="1 3">DSM 15344</strain>
    </source>
</reference>
<dbReference type="SUPFAM" id="SSF52402">
    <property type="entry name" value="Adenine nucleotide alpha hydrolases-like"/>
    <property type="match status" value="1"/>
</dbReference>
<dbReference type="EMBL" id="PSNY01000018">
    <property type="protein sequence ID" value="PPE68874.1"/>
    <property type="molecule type" value="Genomic_DNA"/>
</dbReference>
<evidence type="ECO:0000313" key="3">
    <source>
        <dbReference type="Proteomes" id="UP000239406"/>
    </source>
</evidence>
<dbReference type="Proteomes" id="UP000294772">
    <property type="component" value="Unassembled WGS sequence"/>
</dbReference>
<protein>
    <submittedName>
        <fullName evidence="1">Uncharacterized protein</fullName>
    </submittedName>
</protein>
<name>A0A2S5T1J4_9BURK</name>
<dbReference type="RefSeq" id="WP_104358498.1">
    <property type="nucleotide sequence ID" value="NZ_CALFFA010000065.1"/>
</dbReference>
<accession>A0A2S5T1J4</accession>
<dbReference type="EMBL" id="SLXF01000002">
    <property type="protein sequence ID" value="TCP08528.1"/>
    <property type="molecule type" value="Genomic_DNA"/>
</dbReference>
<sequence>MARILAWAAPPHGRQAVVRGRQLAQALGCELQVVDAARTPATTGDALALVVVGAPATLERAAAFAAAATCPVLHGRVQDGRPAPQRALMVLPAQGGALDVEAALRVASLRELCVLQLVDEAELKAMQLAGLSLSALLDHLRARRERLEARVRRAARLPDGAVRVHQRTAGDFFEALRGHAARLRPQLLIVPGRLPFSWRRPFPAARLRHLLRSAGADVLTIPLQRREACAAAWPVRSRWTSRPI</sequence>
<evidence type="ECO:0000313" key="1">
    <source>
        <dbReference type="EMBL" id="PPE68874.1"/>
    </source>
</evidence>
<evidence type="ECO:0000313" key="4">
    <source>
        <dbReference type="Proteomes" id="UP000294772"/>
    </source>
</evidence>
<proteinExistence type="predicted"/>
<organism evidence="1 3">
    <name type="scientific">Caldimonas thermodepolymerans</name>
    <dbReference type="NCBI Taxonomy" id="215580"/>
    <lineage>
        <taxon>Bacteria</taxon>
        <taxon>Pseudomonadati</taxon>
        <taxon>Pseudomonadota</taxon>
        <taxon>Betaproteobacteria</taxon>
        <taxon>Burkholderiales</taxon>
        <taxon>Sphaerotilaceae</taxon>
        <taxon>Caldimonas</taxon>
    </lineage>
</organism>